<proteinExistence type="predicted"/>
<gene>
    <name evidence="1" type="ORF">PG997_007905</name>
</gene>
<dbReference type="Proteomes" id="UP001433268">
    <property type="component" value="Unassembled WGS sequence"/>
</dbReference>
<protein>
    <submittedName>
        <fullName evidence="1">Uncharacterized protein</fullName>
    </submittedName>
</protein>
<reference evidence="1 2" key="1">
    <citation type="submission" date="2023-01" db="EMBL/GenBank/DDBJ databases">
        <title>Analysis of 21 Apiospora genomes using comparative genomics revels a genus with tremendous synthesis potential of carbohydrate active enzymes and secondary metabolites.</title>
        <authorList>
            <person name="Sorensen T."/>
        </authorList>
    </citation>
    <scope>NUCLEOTIDE SEQUENCE [LARGE SCALE GENOMIC DNA]</scope>
    <source>
        <strain evidence="1 2">CBS 114990</strain>
    </source>
</reference>
<accession>A0ABR1W9D1</accession>
<dbReference type="EMBL" id="JAQQWN010000006">
    <property type="protein sequence ID" value="KAK8080087.1"/>
    <property type="molecule type" value="Genomic_DNA"/>
</dbReference>
<comment type="caution">
    <text evidence="1">The sequence shown here is derived from an EMBL/GenBank/DDBJ whole genome shotgun (WGS) entry which is preliminary data.</text>
</comment>
<keyword evidence="2" id="KW-1185">Reference proteome</keyword>
<sequence>MYKCAQPCQASFTSTFFTYTYITQAFHNSIAIAPHIDTSVTCFHNVAVYLISLSLWAVIATAGHASIGSASTQVSNNSSPVAGAQTASSPTPIIPGTTLASRTTFAISTITTSHNANATSSATAPGAEDALIYVRCDRFRINEGKDAQHGNIWLDAY</sequence>
<dbReference type="RefSeq" id="XP_066667562.1">
    <property type="nucleotide sequence ID" value="XM_066812220.1"/>
</dbReference>
<organism evidence="1 2">
    <name type="scientific">Apiospora hydei</name>
    <dbReference type="NCBI Taxonomy" id="1337664"/>
    <lineage>
        <taxon>Eukaryota</taxon>
        <taxon>Fungi</taxon>
        <taxon>Dikarya</taxon>
        <taxon>Ascomycota</taxon>
        <taxon>Pezizomycotina</taxon>
        <taxon>Sordariomycetes</taxon>
        <taxon>Xylariomycetidae</taxon>
        <taxon>Amphisphaeriales</taxon>
        <taxon>Apiosporaceae</taxon>
        <taxon>Apiospora</taxon>
    </lineage>
</organism>
<dbReference type="GeneID" id="92045280"/>
<name>A0ABR1W9D1_9PEZI</name>
<evidence type="ECO:0000313" key="1">
    <source>
        <dbReference type="EMBL" id="KAK8080087.1"/>
    </source>
</evidence>
<evidence type="ECO:0000313" key="2">
    <source>
        <dbReference type="Proteomes" id="UP001433268"/>
    </source>
</evidence>